<protein>
    <recommendedName>
        <fullName evidence="1">Double-GTPase 1 domain-containing protein</fullName>
    </recommendedName>
</protein>
<name>A0A1Z4N272_9CYAN</name>
<reference evidence="2 3" key="1">
    <citation type="submission" date="2017-06" db="EMBL/GenBank/DDBJ databases">
        <title>Genome sequencing of cyanobaciteial culture collection at National Institute for Environmental Studies (NIES).</title>
        <authorList>
            <person name="Hirose Y."/>
            <person name="Shimura Y."/>
            <person name="Fujisawa T."/>
            <person name="Nakamura Y."/>
            <person name="Kawachi M."/>
        </authorList>
    </citation>
    <scope>NUCLEOTIDE SEQUENCE [LARGE SCALE GENOMIC DNA]</scope>
    <source>
        <strain evidence="2 3">NIES-37</strain>
    </source>
</reference>
<gene>
    <name evidence="2" type="ORF">NIES37_37990</name>
</gene>
<dbReference type="Proteomes" id="UP000218785">
    <property type="component" value="Chromosome"/>
</dbReference>
<dbReference type="KEGG" id="ttq:NIES37_37990"/>
<dbReference type="Pfam" id="PF19975">
    <property type="entry name" value="DO-GTPase1"/>
    <property type="match status" value="1"/>
</dbReference>
<dbReference type="InterPro" id="IPR045530">
    <property type="entry name" value="DO-GTPase1"/>
</dbReference>
<organism evidence="2 3">
    <name type="scientific">Tolypothrix tenuis PCC 7101</name>
    <dbReference type="NCBI Taxonomy" id="231146"/>
    <lineage>
        <taxon>Bacteria</taxon>
        <taxon>Bacillati</taxon>
        <taxon>Cyanobacteriota</taxon>
        <taxon>Cyanophyceae</taxon>
        <taxon>Nostocales</taxon>
        <taxon>Tolypothrichaceae</taxon>
        <taxon>Tolypothrix</taxon>
    </lineage>
</organism>
<accession>A0A1Z4N272</accession>
<proteinExistence type="predicted"/>
<sequence>MGNIRVIGPRSSGKTTYLAALAYQPAKASRKNNNFQIQALNDDTRKLAEKAEGIIVEAASLEPSITQVRTIDDLAVYSFNIEVKNRFSKEKLTLAVRDYPGEIFDELEHGSSNPLHQEFIDECLTKDVSGCLILLTEWKQGTDKTYSRVLQRFTELMNSHDRANDLRLAVAMSKCERGELWPGRLDPEIDLFDVHLPKTKSILKDKIPAKNLHFYAISTFGVLGRNNPRPNRIEEWGTDGRNSVLRDPNRWQPYGLISPLYWLSTGKRMRYDA</sequence>
<feature type="domain" description="Double-GTPase 1" evidence="1">
    <location>
        <begin position="6"/>
        <end position="136"/>
    </location>
</feature>
<keyword evidence="3" id="KW-1185">Reference proteome</keyword>
<evidence type="ECO:0000259" key="1">
    <source>
        <dbReference type="Pfam" id="PF19975"/>
    </source>
</evidence>
<dbReference type="AlphaFoldDB" id="A0A1Z4N272"/>
<dbReference type="EMBL" id="AP018248">
    <property type="protein sequence ID" value="BAY99816.1"/>
    <property type="molecule type" value="Genomic_DNA"/>
</dbReference>
<evidence type="ECO:0000313" key="2">
    <source>
        <dbReference type="EMBL" id="BAY99816.1"/>
    </source>
</evidence>
<evidence type="ECO:0000313" key="3">
    <source>
        <dbReference type="Proteomes" id="UP000218785"/>
    </source>
</evidence>
<dbReference type="RefSeq" id="WP_096578230.1">
    <property type="nucleotide sequence ID" value="NZ_CAWNJS010000001.1"/>
</dbReference>